<organism evidence="5 6">
    <name type="scientific">Motilibacter rhizosphaerae</name>
    <dbReference type="NCBI Taxonomy" id="598652"/>
    <lineage>
        <taxon>Bacteria</taxon>
        <taxon>Bacillati</taxon>
        <taxon>Actinomycetota</taxon>
        <taxon>Actinomycetes</taxon>
        <taxon>Motilibacterales</taxon>
        <taxon>Motilibacteraceae</taxon>
        <taxon>Motilibacter</taxon>
    </lineage>
</organism>
<dbReference type="SUPFAM" id="SSF53901">
    <property type="entry name" value="Thiolase-like"/>
    <property type="match status" value="1"/>
</dbReference>
<dbReference type="RefSeq" id="WP_130493648.1">
    <property type="nucleotide sequence ID" value="NZ_SGXD01000003.1"/>
</dbReference>
<dbReference type="Pfam" id="PF00109">
    <property type="entry name" value="ketoacyl-synt"/>
    <property type="match status" value="1"/>
</dbReference>
<dbReference type="PANTHER" id="PTHR11712">
    <property type="entry name" value="POLYKETIDE SYNTHASE-RELATED"/>
    <property type="match status" value="1"/>
</dbReference>
<evidence type="ECO:0000313" key="5">
    <source>
        <dbReference type="EMBL" id="RZS87542.1"/>
    </source>
</evidence>
<dbReference type="Proteomes" id="UP000293638">
    <property type="component" value="Unassembled WGS sequence"/>
</dbReference>
<keyword evidence="2 3" id="KW-0808">Transferase</keyword>
<dbReference type="InterPro" id="IPR014031">
    <property type="entry name" value="Ketoacyl_synth_C"/>
</dbReference>
<dbReference type="OrthoDB" id="9778690at2"/>
<feature type="domain" description="Ketosynthase family 3 (KS3)" evidence="4">
    <location>
        <begin position="1"/>
        <end position="354"/>
    </location>
</feature>
<comment type="similarity">
    <text evidence="1 3">Belongs to the thiolase-like superfamily. Beta-ketoacyl-ACP synthases family.</text>
</comment>
<sequence length="355" mass="34011">MRRPVVVTGVGAVSALGIGAPTLLAGALAVADGPVVRLDPALLPRLGSSADVVSRAAVAAAREALGGRRVVPERTGVVLGAGLGGLYAWERAVRAQDRGASVSPADSVAFMPGAAAAAVARDVAALGPCRAVSTACAAGTDAVALGAELVASGRCDLVLVGGAEAAATDANAAALRRLGALSPSGRARPFAGDGLVLGEGAAVLVLEPEGAAPALARVAGSAAGFDPAALVEPSRRLAGVVRGALEDASLAPGDVAAVDAHATGTVAGDAAELAALQEVFGTLPPLVATKGSTGHTMAAAGALDAAVAVLALLSPEIPCTDAAGAQGTRPWTPGPVVSVSAGFGGYLAALVLSPA</sequence>
<dbReference type="PROSITE" id="PS52004">
    <property type="entry name" value="KS3_2"/>
    <property type="match status" value="1"/>
</dbReference>
<comment type="caution">
    <text evidence="5">The sequence shown here is derived from an EMBL/GenBank/DDBJ whole genome shotgun (WGS) entry which is preliminary data.</text>
</comment>
<keyword evidence="6" id="KW-1185">Reference proteome</keyword>
<dbReference type="AlphaFoldDB" id="A0A4Q7NQV6"/>
<dbReference type="GO" id="GO:0004315">
    <property type="term" value="F:3-oxoacyl-[acyl-carrier-protein] synthase activity"/>
    <property type="evidence" value="ECO:0007669"/>
    <property type="project" value="InterPro"/>
</dbReference>
<proteinExistence type="inferred from homology"/>
<evidence type="ECO:0000259" key="4">
    <source>
        <dbReference type="PROSITE" id="PS52004"/>
    </source>
</evidence>
<evidence type="ECO:0000256" key="1">
    <source>
        <dbReference type="ARBA" id="ARBA00008467"/>
    </source>
</evidence>
<protein>
    <submittedName>
        <fullName evidence="5">3-oxoacyl-[acyl-carrier-protein] synthase II</fullName>
    </submittedName>
</protein>
<dbReference type="InterPro" id="IPR000794">
    <property type="entry name" value="Beta-ketoacyl_synthase"/>
</dbReference>
<dbReference type="GO" id="GO:0006633">
    <property type="term" value="P:fatty acid biosynthetic process"/>
    <property type="evidence" value="ECO:0007669"/>
    <property type="project" value="InterPro"/>
</dbReference>
<dbReference type="InterPro" id="IPR018201">
    <property type="entry name" value="Ketoacyl_synth_AS"/>
</dbReference>
<reference evidence="5 6" key="1">
    <citation type="submission" date="2019-02" db="EMBL/GenBank/DDBJ databases">
        <title>Genomic Encyclopedia of Type Strains, Phase IV (KMG-IV): sequencing the most valuable type-strain genomes for metagenomic binning, comparative biology and taxonomic classification.</title>
        <authorList>
            <person name="Goeker M."/>
        </authorList>
    </citation>
    <scope>NUCLEOTIDE SEQUENCE [LARGE SCALE GENOMIC DNA]</scope>
    <source>
        <strain evidence="5 6">DSM 45622</strain>
    </source>
</reference>
<dbReference type="PROSITE" id="PS00606">
    <property type="entry name" value="KS3_1"/>
    <property type="match status" value="1"/>
</dbReference>
<dbReference type="EMBL" id="SGXD01000003">
    <property type="protein sequence ID" value="RZS87542.1"/>
    <property type="molecule type" value="Genomic_DNA"/>
</dbReference>
<dbReference type="Pfam" id="PF02801">
    <property type="entry name" value="Ketoacyl-synt_C"/>
    <property type="match status" value="1"/>
</dbReference>
<dbReference type="InterPro" id="IPR020841">
    <property type="entry name" value="PKS_Beta-ketoAc_synthase_dom"/>
</dbReference>
<dbReference type="InterPro" id="IPR014030">
    <property type="entry name" value="Ketoacyl_synth_N"/>
</dbReference>
<name>A0A4Q7NQV6_9ACTN</name>
<accession>A0A4Q7NQV6</accession>
<evidence type="ECO:0000256" key="2">
    <source>
        <dbReference type="ARBA" id="ARBA00022679"/>
    </source>
</evidence>
<evidence type="ECO:0000256" key="3">
    <source>
        <dbReference type="RuleBase" id="RU003694"/>
    </source>
</evidence>
<gene>
    <name evidence="5" type="ORF">EV189_2973</name>
</gene>
<dbReference type="InterPro" id="IPR016039">
    <property type="entry name" value="Thiolase-like"/>
</dbReference>
<dbReference type="Gene3D" id="3.40.47.10">
    <property type="match status" value="1"/>
</dbReference>
<dbReference type="PANTHER" id="PTHR11712:SF347">
    <property type="entry name" value="BETA KETOACYL-ACYL CARRIER PROTEIN SYNTHASE"/>
    <property type="match status" value="1"/>
</dbReference>
<dbReference type="SMART" id="SM00825">
    <property type="entry name" value="PKS_KS"/>
    <property type="match status" value="1"/>
</dbReference>
<evidence type="ECO:0000313" key="6">
    <source>
        <dbReference type="Proteomes" id="UP000293638"/>
    </source>
</evidence>